<feature type="domain" description="C2H2-type" evidence="9">
    <location>
        <begin position="517"/>
        <end position="544"/>
    </location>
</feature>
<feature type="region of interest" description="Disordered" evidence="8">
    <location>
        <begin position="143"/>
        <end position="176"/>
    </location>
</feature>
<feature type="region of interest" description="Disordered" evidence="8">
    <location>
        <begin position="1306"/>
        <end position="1328"/>
    </location>
</feature>
<evidence type="ECO:0000256" key="7">
    <source>
        <dbReference type="PROSITE-ProRule" id="PRU00042"/>
    </source>
</evidence>
<feature type="region of interest" description="Disordered" evidence="8">
    <location>
        <begin position="2088"/>
        <end position="2127"/>
    </location>
</feature>
<evidence type="ECO:0000256" key="1">
    <source>
        <dbReference type="ARBA" id="ARBA00004123"/>
    </source>
</evidence>
<keyword evidence="2" id="KW-0479">Metal-binding</keyword>
<feature type="compositionally biased region" description="Basic and acidic residues" evidence="8">
    <location>
        <begin position="801"/>
        <end position="814"/>
    </location>
</feature>
<organism evidence="10 11">
    <name type="scientific">Eptatretus burgeri</name>
    <name type="common">Inshore hagfish</name>
    <dbReference type="NCBI Taxonomy" id="7764"/>
    <lineage>
        <taxon>Eukaryota</taxon>
        <taxon>Metazoa</taxon>
        <taxon>Chordata</taxon>
        <taxon>Craniata</taxon>
        <taxon>Vertebrata</taxon>
        <taxon>Cyclostomata</taxon>
        <taxon>Myxini</taxon>
        <taxon>Myxiniformes</taxon>
        <taxon>Myxinidae</taxon>
        <taxon>Eptatretinae</taxon>
        <taxon>Eptatretus</taxon>
    </lineage>
</organism>
<dbReference type="InterPro" id="IPR013087">
    <property type="entry name" value="Znf_C2H2_type"/>
</dbReference>
<feature type="region of interest" description="Disordered" evidence="8">
    <location>
        <begin position="744"/>
        <end position="826"/>
    </location>
</feature>
<evidence type="ECO:0000256" key="4">
    <source>
        <dbReference type="ARBA" id="ARBA00022771"/>
    </source>
</evidence>
<feature type="compositionally biased region" description="Acidic residues" evidence="8">
    <location>
        <begin position="781"/>
        <end position="800"/>
    </location>
</feature>
<evidence type="ECO:0000256" key="6">
    <source>
        <dbReference type="ARBA" id="ARBA00023242"/>
    </source>
</evidence>
<feature type="compositionally biased region" description="Basic and acidic residues" evidence="8">
    <location>
        <begin position="1568"/>
        <end position="1581"/>
    </location>
</feature>
<feature type="region of interest" description="Disordered" evidence="8">
    <location>
        <begin position="342"/>
        <end position="369"/>
    </location>
</feature>
<feature type="region of interest" description="Disordered" evidence="8">
    <location>
        <begin position="557"/>
        <end position="627"/>
    </location>
</feature>
<keyword evidence="6" id="KW-0539">Nucleus</keyword>
<evidence type="ECO:0000313" key="11">
    <source>
        <dbReference type="Proteomes" id="UP000694388"/>
    </source>
</evidence>
<evidence type="ECO:0000256" key="5">
    <source>
        <dbReference type="ARBA" id="ARBA00022833"/>
    </source>
</evidence>
<keyword evidence="5" id="KW-0862">Zinc</keyword>
<proteinExistence type="predicted"/>
<dbReference type="GeneTree" id="ENSGT00940000156411"/>
<feature type="compositionally biased region" description="Basic and acidic residues" evidence="8">
    <location>
        <begin position="348"/>
        <end position="357"/>
    </location>
</feature>
<feature type="region of interest" description="Disordered" evidence="8">
    <location>
        <begin position="864"/>
        <end position="888"/>
    </location>
</feature>
<feature type="region of interest" description="Disordered" evidence="8">
    <location>
        <begin position="2285"/>
        <end position="2307"/>
    </location>
</feature>
<evidence type="ECO:0000259" key="9">
    <source>
        <dbReference type="PROSITE" id="PS50157"/>
    </source>
</evidence>
<feature type="compositionally biased region" description="Polar residues" evidence="8">
    <location>
        <begin position="1530"/>
        <end position="1546"/>
    </location>
</feature>
<feature type="domain" description="C2H2-type" evidence="9">
    <location>
        <begin position="1781"/>
        <end position="1803"/>
    </location>
</feature>
<comment type="subcellular location">
    <subcellularLocation>
        <location evidence="1">Nucleus</location>
    </subcellularLocation>
</comment>
<protein>
    <recommendedName>
        <fullName evidence="9">C2H2-type domain-containing protein</fullName>
    </recommendedName>
</protein>
<reference evidence="10" key="1">
    <citation type="submission" date="2025-08" db="UniProtKB">
        <authorList>
            <consortium name="Ensembl"/>
        </authorList>
    </citation>
    <scope>IDENTIFICATION</scope>
</reference>
<feature type="compositionally biased region" description="Basic and acidic residues" evidence="8">
    <location>
        <begin position="770"/>
        <end position="780"/>
    </location>
</feature>
<reference evidence="10" key="2">
    <citation type="submission" date="2025-09" db="UniProtKB">
        <authorList>
            <consortium name="Ensembl"/>
        </authorList>
    </citation>
    <scope>IDENTIFICATION</scope>
</reference>
<feature type="region of interest" description="Disordered" evidence="8">
    <location>
        <begin position="428"/>
        <end position="495"/>
    </location>
</feature>
<dbReference type="GO" id="GO:0005634">
    <property type="term" value="C:nucleus"/>
    <property type="evidence" value="ECO:0007669"/>
    <property type="project" value="UniProtKB-SubCell"/>
</dbReference>
<accession>A0A8C4NHQ8</accession>
<dbReference type="PANTHER" id="PTHR24406">
    <property type="entry name" value="TRANSCRIPTIONAL REPRESSOR CTCFL-RELATED"/>
    <property type="match status" value="1"/>
</dbReference>
<dbReference type="PROSITE" id="PS00028">
    <property type="entry name" value="ZINC_FINGER_C2H2_1"/>
    <property type="match status" value="2"/>
</dbReference>
<dbReference type="InterPro" id="IPR059059">
    <property type="entry name" value="Znf-C2H2_7th_ZNF462"/>
</dbReference>
<keyword evidence="3" id="KW-0677">Repeat</keyword>
<evidence type="ECO:0000313" key="10">
    <source>
        <dbReference type="Ensembl" id="ENSEBUP00000002621.1"/>
    </source>
</evidence>
<keyword evidence="11" id="KW-1185">Reference proteome</keyword>
<feature type="compositionally biased region" description="Polar residues" evidence="8">
    <location>
        <begin position="161"/>
        <end position="176"/>
    </location>
</feature>
<dbReference type="Ensembl" id="ENSEBUT00000002977.1">
    <property type="protein sequence ID" value="ENSEBUP00000002621.1"/>
    <property type="gene ID" value="ENSEBUG00000002000.1"/>
</dbReference>
<dbReference type="Proteomes" id="UP000694388">
    <property type="component" value="Unplaced"/>
</dbReference>
<evidence type="ECO:0000256" key="3">
    <source>
        <dbReference type="ARBA" id="ARBA00022737"/>
    </source>
</evidence>
<dbReference type="SMART" id="SM00355">
    <property type="entry name" value="ZnF_C2H2"/>
    <property type="match status" value="16"/>
</dbReference>
<feature type="compositionally biased region" description="Basic and acidic residues" evidence="8">
    <location>
        <begin position="2297"/>
        <end position="2307"/>
    </location>
</feature>
<dbReference type="GO" id="GO:0008270">
    <property type="term" value="F:zinc ion binding"/>
    <property type="evidence" value="ECO:0007669"/>
    <property type="project" value="UniProtKB-KW"/>
</dbReference>
<name>A0A8C4NHQ8_EPTBU</name>
<feature type="compositionally biased region" description="Basic residues" evidence="8">
    <location>
        <begin position="474"/>
        <end position="485"/>
    </location>
</feature>
<sequence length="2402" mass="263027">MAQLCTALTHPTITITTTVTTNTNPITTAVANTQSATTTSVTNTHLVTDTHTTTTISNIENSSAITTHPAIKSTNAHHYASAIDANTDSLSAITTSGHPSAGSTLIGLDTFSGWPVSHSESPETHPFLSTHPIESTHLRHNWTSQQPELEPHSYAQPRAPPQTQTKMDSFSYTQHPQSELDTFSYTQPYTQEELHSHSYLQTDVESHMYPQAQAHSELESHSYVQSELGTHSYAQLQTQAELNSHSYSQAALEPHSYAQVEQETHSYTQLHTQPALESHSYTQLHSQPFTQSELDMHLYAQGELDAHSYAQAELESHSYAQVHSYTQSRALSATEPLFMEGSHASSSLDHDSLHDSLQEPDLSQGLASHSNSDALSGSFLGSVPAVWDQMDPLVDGISEAESDHFGTEVLQPRTSRSPFSRSGTGFCGSFPGHYGPARGGRGPGSHSPSSLLPSQEGQTPGTSKRVARKEPRRGVRGRGGSRRGSRLPVGAGLGPPTYEAISSGYRVLGWSSGQKVYACEDCGYHTPRRGRMFTHRERHHHPVPDGALLEKVMSGESSHSSQMLQSPPLRMDSSAIGRGGRGRGTGRGRGQRSQRLIVETTQLIPNAGRAGRGGTWIGVRGRGQRTRKSGMDRIMALDHVIVPRSTRGMKRPGTRTRDIMPGSVEDRIVGLGRAASGITAASTTLRGTRMRTRARRGRGSQVLCGVAYRRAGAGRFQCLFCPFVSAHRRSTSRHVLKFHLPNRIDKPDQKSCYNPNPDFFEPPDDVIISDTRERPANRQLEEEEEEEEEVEEEEDSGGDDFEQRQDGDDKKKEQIEDDEENKLVLDNRGGAKLDEIMENSALVSTVGAVEEAIEIKTSGIVERWSTKNDGERQEQKTDEENEKKTADKDNDMGLVFDVDDDQKRNVFEDSKKQVIYGIKTNGIEQNCETLESKFKMKGRGGKGLVSRGRRGRLLAEILGRVASSRKASVINPDKVESRMGLVEQDAIKTREFPSHLIDADASHSTSRLTPTKRSAVVNESTKIVEHPLFPHKRHRIDAIVGQLTGRLNSMAQQQTRTSLLALSSVEGLGMGCSSGDSDVESINSSSVTDPHDEMSELQVDQGNESQTSEEQQGVSGNDKVTTFPYRCKRCLFTCCLARVLTTHYHRVHPYLEFSPSFVLDPTDHSAMFRCVHCRCFQFGNEAALRDHYMEQHPGVISPLDFDNSPQHIRYRCLLCPFAHASARGLSPHYYKAHPGIRVTPALLSSGLVSSGSEADGWVEDNTSHGLVFSCDLCSYQNGNIHSVLNHYQRRHPGTKASFSRIKKLELPPGNPSKAQVSPKGHQVSPQEIEGNPDVSSPYHCHHCSYENRTVQGVLVHYQKRHPEIKVTANYIRRGVSPVRPRTSPSTPATLTVSSPASTPPAVTPQPVAQAAKPTLGPSGMPGLQFYCRECPYVNKTVQGILVHCQKRHPGLRISGELVREYTAVVWSRMEVGQQSAPDATSKEPVALEGGRSGMTRCTDCGYMCSTPRQLSLHRAKRHSLRTPVDPLKVEQSSKVMSEGESVTTGVKSAGGSYEAERLTSGRSPKVPYEGKPKSESQEKPRKVVLSRAKPPNDSMSLITGSTFGCGVTLRAVPGMYSCKICPYVNARLHGVLTHYQKKHPAVRVTGEVFSRGGQPPPQGLLDHLAHVASKVTYGGYVCQLCQFAHPAFEKLVAHMKRSHDDALMAGSHGTQGKGLVESTPSPPSKLVFEEEHQKEVINPARSRLQEEVGGGVLESQPTKEGNLMDMSKQGRTALDGAWRARSCPRCGRAFSSRQTLRAHAHSHLLATLVQLQPACSHSCDRCSFVTALRFRLARHKQNSHPPPPFWKCPQCPLRAPNPWHLSGHCHRVHRTSRIWCCSLCSYATLYHAALNHHHQRRHNQLSCPQQPNTSTVCLQPRSSKLLSTCPTNLLHNTKPSGIWQSTNSVPGCHDLPPILPVMGDEGGDRETSADSPPLLIAQELGKEQVKDVVEGTPRFVQELKDNELRKKSERLKPVRGTNISRKVGGFLHRVADDKMVEKEKVTKKEKTREGGWVAVMGEKFVVARQRIAKVEGARGPALTERIAATTAEGNTPAASDGSRMRVPAASDDSRMCAPAGSNKGRVRAPAGSDEGKVCALAGSDEGRVHAPVGSEGRVCAPAATDENRTRTPATADEGRGRARAVVDKYRVHVHAAVDEGRACVPAASDEGIMCTPVAFDEGVVHAIAASEEMAPVASEEVTSHVASDKRVSRTASNEGTSCMLATTDEGMSHAPAATDEGTTHVPTTMDEGMSHAPAASGKEKGKEELEENKGGDRLIFRCLLCGLESHCRQLIEAHLKEEHKVSYGEHHKIILALLKQANCLCGIEWPMNSRKVVTFSPRNNHVPEPTFIINHIALLQYAPTNG</sequence>
<evidence type="ECO:0000256" key="8">
    <source>
        <dbReference type="SAM" id="MobiDB-lite"/>
    </source>
</evidence>
<feature type="region of interest" description="Disordered" evidence="8">
    <location>
        <begin position="1521"/>
        <end position="1591"/>
    </location>
</feature>
<dbReference type="Pfam" id="PF23225">
    <property type="entry name" value="zf-C2H2_7th_ZNF462"/>
    <property type="match status" value="4"/>
</dbReference>
<keyword evidence="4 7" id="KW-0863">Zinc-finger</keyword>
<dbReference type="InterPro" id="IPR050888">
    <property type="entry name" value="ZnF_C2H2-type_TF"/>
</dbReference>
<feature type="compositionally biased region" description="Basic residues" evidence="8">
    <location>
        <begin position="580"/>
        <end position="592"/>
    </location>
</feature>
<feature type="compositionally biased region" description="Polar residues" evidence="8">
    <location>
        <begin position="1098"/>
        <end position="1117"/>
    </location>
</feature>
<feature type="compositionally biased region" description="Low complexity" evidence="8">
    <location>
        <begin position="1376"/>
        <end position="1396"/>
    </location>
</feature>
<dbReference type="PROSITE" id="PS50157">
    <property type="entry name" value="ZINC_FINGER_C2H2_2"/>
    <property type="match status" value="2"/>
</dbReference>
<feature type="compositionally biased region" description="Polar residues" evidence="8">
    <location>
        <begin position="1074"/>
        <end position="1088"/>
    </location>
</feature>
<feature type="region of interest" description="Disordered" evidence="8">
    <location>
        <begin position="1071"/>
        <end position="1117"/>
    </location>
</feature>
<feature type="compositionally biased region" description="Low complexity" evidence="8">
    <location>
        <begin position="444"/>
        <end position="454"/>
    </location>
</feature>
<evidence type="ECO:0000256" key="2">
    <source>
        <dbReference type="ARBA" id="ARBA00022723"/>
    </source>
</evidence>
<feature type="region of interest" description="Disordered" evidence="8">
    <location>
        <begin position="1376"/>
        <end position="1410"/>
    </location>
</feature>